<keyword evidence="5 8" id="KW-0560">Oxidoreductase</keyword>
<dbReference type="InterPro" id="IPR017972">
    <property type="entry name" value="Cyt_P450_CS"/>
</dbReference>
<accession>A0A6N2MN06</accession>
<dbReference type="Gene3D" id="1.10.630.10">
    <property type="entry name" value="Cytochrome P450"/>
    <property type="match status" value="1"/>
</dbReference>
<name>A0A6N2MN06_SALVM</name>
<dbReference type="GO" id="GO:0004497">
    <property type="term" value="F:monooxygenase activity"/>
    <property type="evidence" value="ECO:0007669"/>
    <property type="project" value="UniProtKB-KW"/>
</dbReference>
<dbReference type="Pfam" id="PF00067">
    <property type="entry name" value="p450"/>
    <property type="match status" value="1"/>
</dbReference>
<keyword evidence="7 8" id="KW-0503">Monooxygenase</keyword>
<dbReference type="GO" id="GO:0005506">
    <property type="term" value="F:iron ion binding"/>
    <property type="evidence" value="ECO:0007669"/>
    <property type="project" value="InterPro"/>
</dbReference>
<dbReference type="InterPro" id="IPR001128">
    <property type="entry name" value="Cyt_P450"/>
</dbReference>
<keyword evidence="6 8" id="KW-0408">Iron</keyword>
<evidence type="ECO:0000256" key="5">
    <source>
        <dbReference type="ARBA" id="ARBA00023002"/>
    </source>
</evidence>
<evidence type="ECO:0008006" key="10">
    <source>
        <dbReference type="Google" id="ProtNLM"/>
    </source>
</evidence>
<dbReference type="EMBL" id="CAADRP010001819">
    <property type="protein sequence ID" value="VFU53864.1"/>
    <property type="molecule type" value="Genomic_DNA"/>
</dbReference>
<dbReference type="GO" id="GO:0006629">
    <property type="term" value="P:lipid metabolic process"/>
    <property type="evidence" value="ECO:0007669"/>
    <property type="project" value="UniProtKB-ARBA"/>
</dbReference>
<dbReference type="PANTHER" id="PTHR24296">
    <property type="entry name" value="CYTOCHROME P450"/>
    <property type="match status" value="1"/>
</dbReference>
<dbReference type="GO" id="GO:0016705">
    <property type="term" value="F:oxidoreductase activity, acting on paired donors, with incorporation or reduction of molecular oxygen"/>
    <property type="evidence" value="ECO:0007669"/>
    <property type="project" value="InterPro"/>
</dbReference>
<dbReference type="PROSITE" id="PS00086">
    <property type="entry name" value="CYTOCHROME_P450"/>
    <property type="match status" value="1"/>
</dbReference>
<evidence type="ECO:0000256" key="6">
    <source>
        <dbReference type="ARBA" id="ARBA00023004"/>
    </source>
</evidence>
<evidence type="ECO:0000256" key="8">
    <source>
        <dbReference type="RuleBase" id="RU000461"/>
    </source>
</evidence>
<sequence length="96" mass="10531">MKSIWGEDCQEFKPERWLSPEEDKFEAPKDGYKFVAFNAGPRTCLGEGPGLLANEVCGFCCASALPVITGSRSLHRAEDVSHVVHEEWASCILASS</sequence>
<dbReference type="GO" id="GO:0020037">
    <property type="term" value="F:heme binding"/>
    <property type="evidence" value="ECO:0007669"/>
    <property type="project" value="InterPro"/>
</dbReference>
<keyword evidence="3 8" id="KW-0349">Heme</keyword>
<dbReference type="AlphaFoldDB" id="A0A6N2MN06"/>
<gene>
    <name evidence="9" type="ORF">SVIM_LOCUS374321</name>
</gene>
<keyword evidence="4 8" id="KW-0479">Metal-binding</keyword>
<evidence type="ECO:0000256" key="3">
    <source>
        <dbReference type="ARBA" id="ARBA00022617"/>
    </source>
</evidence>
<dbReference type="InterPro" id="IPR036396">
    <property type="entry name" value="Cyt_P450_sf"/>
</dbReference>
<comment type="cofactor">
    <cofactor evidence="1">
        <name>heme</name>
        <dbReference type="ChEBI" id="CHEBI:30413"/>
    </cofactor>
</comment>
<evidence type="ECO:0000256" key="2">
    <source>
        <dbReference type="ARBA" id="ARBA00010617"/>
    </source>
</evidence>
<proteinExistence type="inferred from homology"/>
<evidence type="ECO:0000256" key="7">
    <source>
        <dbReference type="ARBA" id="ARBA00023033"/>
    </source>
</evidence>
<evidence type="ECO:0000313" key="9">
    <source>
        <dbReference type="EMBL" id="VFU53864.1"/>
    </source>
</evidence>
<evidence type="ECO:0000256" key="4">
    <source>
        <dbReference type="ARBA" id="ARBA00022723"/>
    </source>
</evidence>
<dbReference type="SUPFAM" id="SSF48264">
    <property type="entry name" value="Cytochrome P450"/>
    <property type="match status" value="1"/>
</dbReference>
<protein>
    <recommendedName>
        <fullName evidence="10">Cytochrome P450</fullName>
    </recommendedName>
</protein>
<reference evidence="9" key="1">
    <citation type="submission" date="2019-03" db="EMBL/GenBank/DDBJ databases">
        <authorList>
            <person name="Mank J."/>
            <person name="Almeida P."/>
        </authorList>
    </citation>
    <scope>NUCLEOTIDE SEQUENCE</scope>
    <source>
        <strain evidence="9">78183</strain>
    </source>
</reference>
<comment type="similarity">
    <text evidence="2 8">Belongs to the cytochrome P450 family.</text>
</comment>
<organism evidence="9">
    <name type="scientific">Salix viminalis</name>
    <name type="common">Common osier</name>
    <name type="synonym">Basket willow</name>
    <dbReference type="NCBI Taxonomy" id="40686"/>
    <lineage>
        <taxon>Eukaryota</taxon>
        <taxon>Viridiplantae</taxon>
        <taxon>Streptophyta</taxon>
        <taxon>Embryophyta</taxon>
        <taxon>Tracheophyta</taxon>
        <taxon>Spermatophyta</taxon>
        <taxon>Magnoliopsida</taxon>
        <taxon>eudicotyledons</taxon>
        <taxon>Gunneridae</taxon>
        <taxon>Pentapetalae</taxon>
        <taxon>rosids</taxon>
        <taxon>fabids</taxon>
        <taxon>Malpighiales</taxon>
        <taxon>Salicaceae</taxon>
        <taxon>Saliceae</taxon>
        <taxon>Salix</taxon>
    </lineage>
</organism>
<evidence type="ECO:0000256" key="1">
    <source>
        <dbReference type="ARBA" id="ARBA00001971"/>
    </source>
</evidence>